<feature type="transmembrane region" description="Helical" evidence="1">
    <location>
        <begin position="56"/>
        <end position="76"/>
    </location>
</feature>
<dbReference type="Pfam" id="PF07158">
    <property type="entry name" value="MatC_N"/>
    <property type="match status" value="1"/>
</dbReference>
<reference evidence="3 4" key="1">
    <citation type="submission" date="2023-09" db="EMBL/GenBank/DDBJ databases">
        <title>Complete Genome and Methylome dissection of Bacillus brevis NEB573 original source of BbsI restriction endonuclease.</title>
        <authorList>
            <person name="Fomenkov A."/>
            <person name="Roberts R.D."/>
        </authorList>
    </citation>
    <scope>NUCLEOTIDE SEQUENCE [LARGE SCALE GENOMIC DNA]</scope>
    <source>
        <strain evidence="3 4">NEB573</strain>
    </source>
</reference>
<keyword evidence="1" id="KW-0812">Transmembrane</keyword>
<keyword evidence="1" id="KW-0472">Membrane</keyword>
<feature type="transmembrane region" description="Helical" evidence="1">
    <location>
        <begin position="27"/>
        <end position="49"/>
    </location>
</feature>
<organism evidence="3 4">
    <name type="scientific">Brevibacillus brevis</name>
    <name type="common">Bacillus brevis</name>
    <dbReference type="NCBI Taxonomy" id="1393"/>
    <lineage>
        <taxon>Bacteria</taxon>
        <taxon>Bacillati</taxon>
        <taxon>Bacillota</taxon>
        <taxon>Bacilli</taxon>
        <taxon>Bacillales</taxon>
        <taxon>Paenibacillaceae</taxon>
        <taxon>Brevibacillus</taxon>
    </lineage>
</organism>
<dbReference type="Proteomes" id="UP001256827">
    <property type="component" value="Chromosome"/>
</dbReference>
<keyword evidence="4" id="KW-1185">Reference proteome</keyword>
<evidence type="ECO:0000256" key="1">
    <source>
        <dbReference type="SAM" id="Phobius"/>
    </source>
</evidence>
<evidence type="ECO:0000313" key="4">
    <source>
        <dbReference type="Proteomes" id="UP001256827"/>
    </source>
</evidence>
<protein>
    <recommendedName>
        <fullName evidence="2">Dicarboxylate carrier MatC N-terminal domain-containing protein</fullName>
    </recommendedName>
</protein>
<evidence type="ECO:0000313" key="3">
    <source>
        <dbReference type="EMBL" id="WNC13716.1"/>
    </source>
</evidence>
<dbReference type="RefSeq" id="WP_310765269.1">
    <property type="nucleotide sequence ID" value="NZ_CP134050.1"/>
</dbReference>
<feature type="transmembrane region" description="Helical" evidence="1">
    <location>
        <begin position="96"/>
        <end position="127"/>
    </location>
</feature>
<evidence type="ECO:0000259" key="2">
    <source>
        <dbReference type="Pfam" id="PF07158"/>
    </source>
</evidence>
<keyword evidence="1" id="KW-1133">Transmembrane helix</keyword>
<accession>A0ABY9T3C0</accession>
<feature type="transmembrane region" description="Helical" evidence="1">
    <location>
        <begin position="139"/>
        <end position="160"/>
    </location>
</feature>
<feature type="transmembrane region" description="Helical" evidence="1">
    <location>
        <begin position="180"/>
        <end position="198"/>
    </location>
</feature>
<sequence>MLYSILIILAIIISIYLGEKLNINTGLVALAFAYLIGCFVLGMSVNDLLDTFPTKLFLVIFTLALFFNFAVVNGTLEKIAHFLLYRFQKHTKWLPLIFYFITALVSGMGAGFFTSVAVMGAIAMALCKSSGMNKLHASFAVSLGSLSGANFMYSAHGVLFHSLLSKTAVADQASVLTRDIFVVSFIYPIFIMLILMFFDRKNSQIAALNIKNQKAFPKNKK</sequence>
<dbReference type="EMBL" id="CP134050">
    <property type="protein sequence ID" value="WNC13716.1"/>
    <property type="molecule type" value="Genomic_DNA"/>
</dbReference>
<feature type="domain" description="Dicarboxylate carrier MatC N-terminal" evidence="2">
    <location>
        <begin position="3"/>
        <end position="149"/>
    </location>
</feature>
<dbReference type="InterPro" id="IPR009827">
    <property type="entry name" value="MatC_N"/>
</dbReference>
<name>A0ABY9T3C0_BREBE</name>
<gene>
    <name evidence="3" type="ORF">RGB73_23990</name>
</gene>
<proteinExistence type="predicted"/>